<dbReference type="STRING" id="224013.ACX27_04880"/>
<reference evidence="2 3" key="2">
    <citation type="journal article" date="2016" name="Genome Announc.">
        <title>Draft Genome Sequence of the N2-Fixing Cyanobacterium Nostoc piscinale CENA21, Isolated from the Brazilian Amazon Floodplain.</title>
        <authorList>
            <person name="Leao T."/>
            <person name="Guimaraes P.I."/>
            <person name="de Melo A.G."/>
            <person name="Ramos R.T."/>
            <person name="Leao P.N."/>
            <person name="Silva A."/>
            <person name="Fiore M.F."/>
            <person name="Schneider M.P."/>
        </authorList>
    </citation>
    <scope>NUCLEOTIDE SEQUENCE [LARGE SCALE GENOMIC DNA]</scope>
    <source>
        <strain evidence="2 3">CENA21</strain>
    </source>
</reference>
<dbReference type="EMBL" id="CP012036">
    <property type="protein sequence ID" value="ALF52334.1"/>
    <property type="molecule type" value="Genomic_DNA"/>
</dbReference>
<evidence type="ECO:0000313" key="2">
    <source>
        <dbReference type="EMBL" id="ALF52334.1"/>
    </source>
</evidence>
<dbReference type="KEGG" id="npz:ACX27_04880"/>
<keyword evidence="1" id="KW-0812">Transmembrane</keyword>
<keyword evidence="1" id="KW-1133">Transmembrane helix</keyword>
<feature type="transmembrane region" description="Helical" evidence="1">
    <location>
        <begin position="440"/>
        <end position="463"/>
    </location>
</feature>
<protein>
    <submittedName>
        <fullName evidence="2">Uncharacterized protein</fullName>
    </submittedName>
</protein>
<proteinExistence type="predicted"/>
<dbReference type="RefSeq" id="WP_062289201.1">
    <property type="nucleotide sequence ID" value="NZ_CP012036.1"/>
</dbReference>
<accession>A0A0M4SV54</accession>
<name>A0A0M4SV54_9NOSO</name>
<evidence type="ECO:0000256" key="1">
    <source>
        <dbReference type="SAM" id="Phobius"/>
    </source>
</evidence>
<keyword evidence="3" id="KW-1185">Reference proteome</keyword>
<reference evidence="3" key="1">
    <citation type="submission" date="2015-07" db="EMBL/GenBank/DDBJ databases">
        <title>Genome Of Nitrogen-Fixing Cyanobacterium Nostoc piscinale CENA21 From Solimoes/Amazon River Floodplain Sediments And Comparative Genomics To Uncover Biosynthetic Natural Products Potential.</title>
        <authorList>
            <person name="Leao T.F."/>
            <person name="Leao P.N."/>
            <person name="Guimaraes P.I."/>
            <person name="de Melo A.G.C."/>
            <person name="Ramos R.T.J."/>
            <person name="Silva A."/>
            <person name="Fiore M.F."/>
            <person name="Schneider M.P.C."/>
        </authorList>
    </citation>
    <scope>NUCLEOTIDE SEQUENCE [LARGE SCALE GENOMIC DNA]</scope>
    <source>
        <strain evidence="3">CENA21</strain>
    </source>
</reference>
<dbReference type="PATRIC" id="fig|224013.5.peg.1176"/>
<dbReference type="AlphaFoldDB" id="A0A0M4SV54"/>
<organism evidence="2 3">
    <name type="scientific">Nostoc piscinale CENA21</name>
    <dbReference type="NCBI Taxonomy" id="224013"/>
    <lineage>
        <taxon>Bacteria</taxon>
        <taxon>Bacillati</taxon>
        <taxon>Cyanobacteriota</taxon>
        <taxon>Cyanophyceae</taxon>
        <taxon>Nostocales</taxon>
        <taxon>Nostocaceae</taxon>
        <taxon>Nostoc</taxon>
    </lineage>
</organism>
<feature type="transmembrane region" description="Helical" evidence="1">
    <location>
        <begin position="401"/>
        <end position="420"/>
    </location>
</feature>
<dbReference type="OrthoDB" id="448901at2"/>
<gene>
    <name evidence="2" type="ORF">ACX27_04880</name>
</gene>
<evidence type="ECO:0000313" key="3">
    <source>
        <dbReference type="Proteomes" id="UP000062645"/>
    </source>
</evidence>
<dbReference type="Proteomes" id="UP000062645">
    <property type="component" value="Chromosome"/>
</dbReference>
<keyword evidence="1" id="KW-0472">Membrane</keyword>
<sequence>MKIYAPNIHLFTFQLYKISNLDLTKSQIDRHLIWTTGDEIVHRTLNKDLHLYQRLINVDTESNNPRLDLLKDPIQDNYAVTFDGQISLDHQNQDLLIKGFAYPLRLHDSYGLWLNLRRPEKENNIETDDLDIAVFSKLNPHNCLIVKENPLFLGQTLLITGWLTGAKDKKIVQQIAKECLKSIFHSYPLSSFNRQGELFGSPIFEYGLFSQIGNYQHVLIWLFADGEADTKFNQCYQELLDLWFFRTKSVKAFKDSREIYKALDLAYLEVETILEKFPKLEDKQFRNHLNLKDLKTQLKILPQLSLNYTRLLRNLEEYHNTIIINTNNYNERLQQIRDLTNSDLTFLETFSQKNSPYFQQQITADLGYFHHGSALLSQAIDSIRGIVEIEQAERDHSLGNLIQILGIGFGGGAIASGIITQHIDKISQPIPLVSLNNPSYPVYASCFWSAIATLCFTALGWLITKCK</sequence>